<dbReference type="Proteomes" id="UP001141552">
    <property type="component" value="Unassembled WGS sequence"/>
</dbReference>
<feature type="domain" description="Nudix hydrolase" evidence="8">
    <location>
        <begin position="59"/>
        <end position="197"/>
    </location>
</feature>
<keyword evidence="10" id="KW-1185">Reference proteome</keyword>
<accession>A0A9Q0FB02</accession>
<dbReference type="CDD" id="cd04666">
    <property type="entry name" value="NUDIX_DIPP2_like_Nudt4"/>
    <property type="match status" value="1"/>
</dbReference>
<comment type="cofactor">
    <cofactor evidence="2">
        <name>Mg(2+)</name>
        <dbReference type="ChEBI" id="CHEBI:18420"/>
    </cofactor>
</comment>
<dbReference type="GO" id="GO:0005737">
    <property type="term" value="C:cytoplasm"/>
    <property type="evidence" value="ECO:0007669"/>
    <property type="project" value="TreeGrafter"/>
</dbReference>
<reference evidence="9" key="1">
    <citation type="submission" date="2022-02" db="EMBL/GenBank/DDBJ databases">
        <authorList>
            <person name="Henning P.M."/>
            <person name="McCubbin A.G."/>
            <person name="Shore J.S."/>
        </authorList>
    </citation>
    <scope>NUCLEOTIDE SEQUENCE</scope>
    <source>
        <strain evidence="9">F60SS</strain>
        <tissue evidence="9">Leaves</tissue>
    </source>
</reference>
<dbReference type="EMBL" id="JAKUCV010006244">
    <property type="protein sequence ID" value="KAJ4828188.1"/>
    <property type="molecule type" value="Genomic_DNA"/>
</dbReference>
<sequence length="217" mass="24677">MSVEMLLTDSSLALLFPFIDQKLQPKSLPAACESIPESPVNMVALVSRTGRDRQRYNKGCRQVVGCIPYRYKKTGSVDGNDIDQLEVLVISAQKGPGMLFPKGGWELDESIEEAALRETQEEAGVTGKIGRKLGSWPYMSKRGGVMHEGHMFPLLVQEQHDDLWPEKSFRQRRWVSITEAREVCHTNWMLEALEKLIQRQVLRQQCKEGAKNTRVLH</sequence>
<gene>
    <name evidence="9" type="primary">NUDT21</name>
    <name evidence="9" type="ORF">Tsubulata_045118</name>
</gene>
<dbReference type="GO" id="GO:0016462">
    <property type="term" value="F:pyrophosphatase activity"/>
    <property type="evidence" value="ECO:0007669"/>
    <property type="project" value="InterPro"/>
</dbReference>
<keyword evidence="5 9" id="KW-0378">Hydrolase</keyword>
<dbReference type="InterPro" id="IPR015797">
    <property type="entry name" value="NUDIX_hydrolase-like_dom_sf"/>
</dbReference>
<dbReference type="PANTHER" id="PTHR12629">
    <property type="entry name" value="DIPHOSPHOINOSITOL POLYPHOSPHATE PHOSPHOHYDROLASE"/>
    <property type="match status" value="1"/>
</dbReference>
<dbReference type="AlphaFoldDB" id="A0A9Q0FB02"/>
<dbReference type="OrthoDB" id="2011998at2759"/>
<evidence type="ECO:0000256" key="7">
    <source>
        <dbReference type="ARBA" id="ARBA00023211"/>
    </source>
</evidence>
<dbReference type="PROSITE" id="PS51462">
    <property type="entry name" value="NUDIX"/>
    <property type="match status" value="1"/>
</dbReference>
<dbReference type="Pfam" id="PF00293">
    <property type="entry name" value="NUDIX"/>
    <property type="match status" value="1"/>
</dbReference>
<dbReference type="InterPro" id="IPR047198">
    <property type="entry name" value="DDP-like_NUDIX"/>
</dbReference>
<evidence type="ECO:0000313" key="10">
    <source>
        <dbReference type="Proteomes" id="UP001141552"/>
    </source>
</evidence>
<evidence type="ECO:0000256" key="5">
    <source>
        <dbReference type="ARBA" id="ARBA00022801"/>
    </source>
</evidence>
<evidence type="ECO:0000259" key="8">
    <source>
        <dbReference type="PROSITE" id="PS51462"/>
    </source>
</evidence>
<comment type="cofactor">
    <cofactor evidence="1">
        <name>Mn(2+)</name>
        <dbReference type="ChEBI" id="CHEBI:29035"/>
    </cofactor>
</comment>
<dbReference type="FunFam" id="3.90.79.10:FF:000022">
    <property type="entry name" value="Nudix hydrolase 17, mitochondrial"/>
    <property type="match status" value="1"/>
</dbReference>
<evidence type="ECO:0000256" key="1">
    <source>
        <dbReference type="ARBA" id="ARBA00001936"/>
    </source>
</evidence>
<evidence type="ECO:0000256" key="3">
    <source>
        <dbReference type="ARBA" id="ARBA00005582"/>
    </source>
</evidence>
<evidence type="ECO:0000313" key="9">
    <source>
        <dbReference type="EMBL" id="KAJ4828188.1"/>
    </source>
</evidence>
<evidence type="ECO:0000256" key="2">
    <source>
        <dbReference type="ARBA" id="ARBA00001946"/>
    </source>
</evidence>
<protein>
    <submittedName>
        <fullName evidence="9">Nudix hydrolase 21, chloroplastic</fullName>
    </submittedName>
</protein>
<reference evidence="9" key="2">
    <citation type="journal article" date="2023" name="Plants (Basel)">
        <title>Annotation of the Turnera subulata (Passifloraceae) Draft Genome Reveals the S-Locus Evolved after the Divergence of Turneroideae from Passifloroideae in a Stepwise Manner.</title>
        <authorList>
            <person name="Henning P.M."/>
            <person name="Roalson E.H."/>
            <person name="Mir W."/>
            <person name="McCubbin A.G."/>
            <person name="Shore J.S."/>
        </authorList>
    </citation>
    <scope>NUCLEOTIDE SEQUENCE</scope>
    <source>
        <strain evidence="9">F60SS</strain>
    </source>
</reference>
<organism evidence="9 10">
    <name type="scientific">Turnera subulata</name>
    <dbReference type="NCBI Taxonomy" id="218843"/>
    <lineage>
        <taxon>Eukaryota</taxon>
        <taxon>Viridiplantae</taxon>
        <taxon>Streptophyta</taxon>
        <taxon>Embryophyta</taxon>
        <taxon>Tracheophyta</taxon>
        <taxon>Spermatophyta</taxon>
        <taxon>Magnoliopsida</taxon>
        <taxon>eudicotyledons</taxon>
        <taxon>Gunneridae</taxon>
        <taxon>Pentapetalae</taxon>
        <taxon>rosids</taxon>
        <taxon>fabids</taxon>
        <taxon>Malpighiales</taxon>
        <taxon>Passifloraceae</taxon>
        <taxon>Turnera</taxon>
    </lineage>
</organism>
<keyword evidence="7" id="KW-0464">Manganese</keyword>
<dbReference type="GO" id="GO:0005634">
    <property type="term" value="C:nucleus"/>
    <property type="evidence" value="ECO:0007669"/>
    <property type="project" value="TreeGrafter"/>
</dbReference>
<name>A0A9Q0FB02_9ROSI</name>
<dbReference type="PANTHER" id="PTHR12629:SF15">
    <property type="entry name" value="NUDIX HYDROLASE 4"/>
    <property type="match status" value="1"/>
</dbReference>
<dbReference type="InterPro" id="IPR020084">
    <property type="entry name" value="NUDIX_hydrolase_CS"/>
</dbReference>
<proteinExistence type="inferred from homology"/>
<keyword evidence="4" id="KW-0479">Metal-binding</keyword>
<comment type="similarity">
    <text evidence="3">Belongs to the Nudix hydrolase family.</text>
</comment>
<dbReference type="Gene3D" id="3.90.79.10">
    <property type="entry name" value="Nucleoside Triphosphate Pyrophosphohydrolase"/>
    <property type="match status" value="1"/>
</dbReference>
<evidence type="ECO:0000256" key="6">
    <source>
        <dbReference type="ARBA" id="ARBA00022842"/>
    </source>
</evidence>
<dbReference type="GO" id="GO:0046872">
    <property type="term" value="F:metal ion binding"/>
    <property type="evidence" value="ECO:0007669"/>
    <property type="project" value="UniProtKB-KW"/>
</dbReference>
<dbReference type="InterPro" id="IPR000086">
    <property type="entry name" value="NUDIX_hydrolase_dom"/>
</dbReference>
<dbReference type="SUPFAM" id="SSF55811">
    <property type="entry name" value="Nudix"/>
    <property type="match status" value="1"/>
</dbReference>
<comment type="caution">
    <text evidence="9">The sequence shown here is derived from an EMBL/GenBank/DDBJ whole genome shotgun (WGS) entry which is preliminary data.</text>
</comment>
<dbReference type="PROSITE" id="PS00893">
    <property type="entry name" value="NUDIX_BOX"/>
    <property type="match status" value="1"/>
</dbReference>
<keyword evidence="6" id="KW-0460">Magnesium</keyword>
<evidence type="ECO:0000256" key="4">
    <source>
        <dbReference type="ARBA" id="ARBA00022723"/>
    </source>
</evidence>